<gene>
    <name evidence="1" type="ORF">AAA799N04_01026</name>
</gene>
<sequence length="60" mass="6855">MHSNCRICDSKLEVEHRCKVCDEPTRLFCHTCGIEAEKIAHPACLVMDLNTLVVESLRQK</sequence>
<protein>
    <submittedName>
        <fullName evidence="1">Uncharacterized protein</fullName>
    </submittedName>
</protein>
<comment type="caution">
    <text evidence="1">The sequence shown here is derived from an EMBL/GenBank/DDBJ whole genome shotgun (WGS) entry which is preliminary data.</text>
</comment>
<reference evidence="1 2" key="1">
    <citation type="submission" date="2014-06" db="EMBL/GenBank/DDBJ databases">
        <authorList>
            <person name="Ngugi D.K."/>
            <person name="Blom J."/>
            <person name="Alam I."/>
            <person name="Rashid M."/>
            <person name="Ba Alawi W."/>
            <person name="Zhang G."/>
            <person name="Hikmawan T."/>
            <person name="Guan Y."/>
            <person name="Antunes A."/>
            <person name="Siam R."/>
            <person name="ElDorry H."/>
            <person name="Bajic V."/>
            <person name="Stingl U."/>
        </authorList>
    </citation>
    <scope>NUCLEOTIDE SEQUENCE [LARGE SCALE GENOMIC DNA]</scope>
    <source>
        <strain evidence="1">SCGC AAA799-N04</strain>
    </source>
</reference>
<keyword evidence="2" id="KW-1185">Reference proteome</keyword>
<evidence type="ECO:0000313" key="1">
    <source>
        <dbReference type="EMBL" id="KEQ56534.1"/>
    </source>
</evidence>
<name>A0A081RMW1_9ARCH</name>
<dbReference type="EMBL" id="JOKN01000016">
    <property type="protein sequence ID" value="KEQ56534.1"/>
    <property type="molecule type" value="Genomic_DNA"/>
</dbReference>
<dbReference type="AlphaFoldDB" id="A0A081RMW1"/>
<organism evidence="1 2">
    <name type="scientific">Marine Group I thaumarchaeote SCGC AAA799-N04</name>
    <dbReference type="NCBI Taxonomy" id="1502293"/>
    <lineage>
        <taxon>Archaea</taxon>
        <taxon>Nitrososphaerota</taxon>
        <taxon>Marine Group I</taxon>
    </lineage>
</organism>
<proteinExistence type="predicted"/>
<dbReference type="Proteomes" id="UP000028059">
    <property type="component" value="Unassembled WGS sequence"/>
</dbReference>
<accession>A0A081RMW1</accession>
<evidence type="ECO:0000313" key="2">
    <source>
        <dbReference type="Proteomes" id="UP000028059"/>
    </source>
</evidence>